<dbReference type="VEuPathDB" id="TriTrypDB:BSAL_45530"/>
<name>A0A0S4JWR8_BODSA</name>
<feature type="region of interest" description="Disordered" evidence="1">
    <location>
        <begin position="1331"/>
        <end position="1379"/>
    </location>
</feature>
<proteinExistence type="predicted"/>
<sequence length="1464" mass="151548">MLSVYKESDAYRRAQLKLANTLQPSRRGIVVPQDAEVGSIATSATGAGGAAGGGGGSAYKEVVSSFQSAVGYLRQKHSTLLLVGVLYELGHLHLHHRVRAEAERSWNDVVDAAFSAVNALKNWRSLLDTSINGEGAATTIIEGAEEHDVLNKIGLHKGIMSAAALSSLAMYSYAENQKKATEACLLAAEVLRSIIGAGNLGAPQRPWDHGRFTPNELFVNAELSETYSEFMPTIVNGFLYVAQHLVDSGYPQHAVYAANIAEYLALNALRAKDTVVYARLIKAKAAAASTNFRGAIETLHIVASGKTLPDPSGGALGVFVDVADADAKSKADNTGGAAASAATGKKDAKAAPAKGKPVPVDDAAIGGAGADAATNAQIVVAGPPLYDNSKPPTDADNLRAVEGVLLALFPGVAQSVAASLAQPPPAVLTFLAPSALALVDAVALEYGPILTRQVLATVSHVMLSLASCDAVASWQAAADAQSAADAAATAVAAGGKGKTQDKKDPKGGAAVQQQQAPSGPSGVAVALKAVEVIAQALAQCVAAPAPNTSASAVVAPSDKKEAPKSKDAAAAAALAAVTAAAAPSSITSSCSAVEQSFWEHQSVWMQAQCASLQGQHKQAATLLKTCLDSHNSKDTYTLSVAHVPSFSMSTTGRFLCDVYALMGKCFVWLREFPRAEEAAASGALIADHCGDSFAQREFAILKMSCALRRGDGMTALEDIDTITRQCKALAFRGIDSFAPNSVLCGQVLHHAIVDDPRLHQLSVLLPMYDAAVHSRAREALQAAAKQLSRRAEDLGLNIAVDSSIFPTVVNAHSSAVYELHHTINDLAELQMRCNMLSDAVGSLRWGLTIAAHYDTSRMPHEISCTKLLLAVALRQQQYPDDSKSGMALVCSLPNDRPLSSHNSIPTTEDELTAFFEKGHHPRVREIVSLLRAVIVESITKGTHDYEVLRTAFTNLAFVTGRHPQLAHIAVNLTALAGVVSSMQAAVMNNVSVFASPTITPENPTGALGIPGAELTPAVIAFLEDIVRRDAANQKLFTDNAQGLWQHYTGTVNAAAAASVAAGGKGAPAGAGNGAAAQPPASTNPPPLSVTLPAVASTFVLAHNERPTALAPQRVTIDSLLLTLRSFLQSKAAPFSLGGIVDPTVPSGSATPSSSANPWLLFSQPPRIAVAPNAASVPVSSPGWFPKANYVFTQNFVSNVSSPTYQEVEGELKATLPFVTMLLTVSAVADAAFVTAAATASAAAPAGGKGAAAAKGTAPAATPAAAASIAAAPEESLPSTPIVLSIPCIPQKALTSLHHKANELLRKHTLLNEVSIQLDEVLQEAMVAAGGAGGGGGAKADPKKGAAAAAPVPKDDALNNGAGTSTGMTPRLAPRHTGPTDDDMSEVLLGFIELLVTAGCGETAPKNRDAFYPNGAITMDHVQFIAHATNVDGGWSSLSHVAIHEWALTLGREMIRCITRGEGKS</sequence>
<dbReference type="Proteomes" id="UP000051952">
    <property type="component" value="Unassembled WGS sequence"/>
</dbReference>
<dbReference type="PANTHER" id="PTHR33487:SF1">
    <property type="entry name" value="CILIA- AND FLAGELLA-ASSOCIATED PROTEIN 54"/>
    <property type="match status" value="1"/>
</dbReference>
<feature type="region of interest" description="Disordered" evidence="1">
    <location>
        <begin position="495"/>
        <end position="518"/>
    </location>
</feature>
<gene>
    <name evidence="2" type="ORF">BSAL_45530</name>
</gene>
<protein>
    <submittedName>
        <fullName evidence="2">Uncharacterized protein</fullName>
    </submittedName>
</protein>
<accession>A0A0S4JWR8</accession>
<feature type="compositionally biased region" description="Low complexity" evidence="1">
    <location>
        <begin position="332"/>
        <end position="343"/>
    </location>
</feature>
<keyword evidence="3" id="KW-1185">Reference proteome</keyword>
<organism evidence="2 3">
    <name type="scientific">Bodo saltans</name>
    <name type="common">Flagellated protozoan</name>
    <dbReference type="NCBI Taxonomy" id="75058"/>
    <lineage>
        <taxon>Eukaryota</taxon>
        <taxon>Discoba</taxon>
        <taxon>Euglenozoa</taxon>
        <taxon>Kinetoplastea</taxon>
        <taxon>Metakinetoplastina</taxon>
        <taxon>Eubodonida</taxon>
        <taxon>Bodonidae</taxon>
        <taxon>Bodo</taxon>
    </lineage>
</organism>
<dbReference type="GO" id="GO:0060271">
    <property type="term" value="P:cilium assembly"/>
    <property type="evidence" value="ECO:0007669"/>
    <property type="project" value="TreeGrafter"/>
</dbReference>
<dbReference type="PANTHER" id="PTHR33487">
    <property type="entry name" value="CILIA- AND FLAGELLA-ASSOCIATED PROTEIN 54"/>
    <property type="match status" value="1"/>
</dbReference>
<dbReference type="EMBL" id="CYKH01002206">
    <property type="protein sequence ID" value="CUG93907.1"/>
    <property type="molecule type" value="Genomic_DNA"/>
</dbReference>
<evidence type="ECO:0000313" key="3">
    <source>
        <dbReference type="Proteomes" id="UP000051952"/>
    </source>
</evidence>
<feature type="region of interest" description="Disordered" evidence="1">
    <location>
        <begin position="331"/>
        <end position="356"/>
    </location>
</feature>
<evidence type="ECO:0000256" key="1">
    <source>
        <dbReference type="SAM" id="MobiDB-lite"/>
    </source>
</evidence>
<evidence type="ECO:0000313" key="2">
    <source>
        <dbReference type="EMBL" id="CUG93907.1"/>
    </source>
</evidence>
<reference evidence="3" key="1">
    <citation type="submission" date="2015-09" db="EMBL/GenBank/DDBJ databases">
        <authorList>
            <consortium name="Pathogen Informatics"/>
        </authorList>
    </citation>
    <scope>NUCLEOTIDE SEQUENCE [LARGE SCALE GENOMIC DNA]</scope>
    <source>
        <strain evidence="3">Lake Konstanz</strain>
    </source>
</reference>